<dbReference type="SUPFAM" id="SSF53474">
    <property type="entry name" value="alpha/beta-Hydrolases"/>
    <property type="match status" value="1"/>
</dbReference>
<dbReference type="AlphaFoldDB" id="A0A510UYC9"/>
<keyword evidence="1" id="KW-0812">Transmembrane</keyword>
<evidence type="ECO:0000256" key="1">
    <source>
        <dbReference type="SAM" id="Phobius"/>
    </source>
</evidence>
<dbReference type="EMBL" id="BJUA01000006">
    <property type="protein sequence ID" value="GEK17815.1"/>
    <property type="molecule type" value="Genomic_DNA"/>
</dbReference>
<feature type="transmembrane region" description="Helical" evidence="1">
    <location>
        <begin position="362"/>
        <end position="384"/>
    </location>
</feature>
<feature type="transmembrane region" description="Helical" evidence="1">
    <location>
        <begin position="501"/>
        <end position="522"/>
    </location>
</feature>
<dbReference type="OrthoDB" id="9765647at2"/>
<dbReference type="InterPro" id="IPR053145">
    <property type="entry name" value="AB_hydrolase_Est10"/>
</dbReference>
<dbReference type="PANTHER" id="PTHR43265">
    <property type="entry name" value="ESTERASE ESTD"/>
    <property type="match status" value="1"/>
</dbReference>
<keyword evidence="1" id="KW-0472">Membrane</keyword>
<dbReference type="GO" id="GO:0052689">
    <property type="term" value="F:carboxylic ester hydrolase activity"/>
    <property type="evidence" value="ECO:0007669"/>
    <property type="project" value="TreeGrafter"/>
</dbReference>
<organism evidence="3 4">
    <name type="scientific">Cellulomonas persica</name>
    <dbReference type="NCBI Taxonomy" id="76861"/>
    <lineage>
        <taxon>Bacteria</taxon>
        <taxon>Bacillati</taxon>
        <taxon>Actinomycetota</taxon>
        <taxon>Actinomycetes</taxon>
        <taxon>Micrococcales</taxon>
        <taxon>Cellulomonadaceae</taxon>
        <taxon>Cellulomonas</taxon>
    </lineage>
</organism>
<keyword evidence="4" id="KW-1185">Reference proteome</keyword>
<feature type="transmembrane region" description="Helical" evidence="1">
    <location>
        <begin position="422"/>
        <end position="449"/>
    </location>
</feature>
<evidence type="ECO:0000313" key="4">
    <source>
        <dbReference type="Proteomes" id="UP000321386"/>
    </source>
</evidence>
<dbReference type="PANTHER" id="PTHR43265:SF1">
    <property type="entry name" value="ESTERASE ESTD"/>
    <property type="match status" value="1"/>
</dbReference>
<evidence type="ECO:0000313" key="3">
    <source>
        <dbReference type="EMBL" id="GEK17815.1"/>
    </source>
</evidence>
<feature type="transmembrane region" description="Helical" evidence="1">
    <location>
        <begin position="461"/>
        <end position="480"/>
    </location>
</feature>
<name>A0A510UYC9_9CELL</name>
<dbReference type="InterPro" id="IPR014940">
    <property type="entry name" value="BAAT_C"/>
</dbReference>
<reference evidence="3 4" key="1">
    <citation type="submission" date="2019-07" db="EMBL/GenBank/DDBJ databases">
        <title>Whole genome shotgun sequence of Cellulomonas persica NBRC 101101.</title>
        <authorList>
            <person name="Hosoyama A."/>
            <person name="Uohara A."/>
            <person name="Ohji S."/>
            <person name="Ichikawa N."/>
        </authorList>
    </citation>
    <scope>NUCLEOTIDE SEQUENCE [LARGE SCALE GENOMIC DNA]</scope>
    <source>
        <strain evidence="3 4">NBRC 101101</strain>
    </source>
</reference>
<feature type="transmembrane region" description="Helical" evidence="1">
    <location>
        <begin position="16"/>
        <end position="36"/>
    </location>
</feature>
<protein>
    <submittedName>
        <fullName evidence="3">Peptidase S9</fullName>
    </submittedName>
</protein>
<dbReference type="InterPro" id="IPR029058">
    <property type="entry name" value="AB_hydrolase_fold"/>
</dbReference>
<gene>
    <name evidence="3" type="ORF">CPE01_15480</name>
</gene>
<dbReference type="Pfam" id="PF08840">
    <property type="entry name" value="BAAT_C"/>
    <property type="match status" value="1"/>
</dbReference>
<accession>A0A510UYC9</accession>
<proteinExistence type="predicted"/>
<sequence>MLKEARADEHLLTGPYRVVASTVLGVVVLAVLGALMGPQWDPVPLTDPLAVETPSTAIGNAPQLERYEVRQRVVTVELDGASVQAQLSEPVGATGPRRGIVFVHGAGTGTYDEAFYEQARVLAESGVVTLVPNKRLDTYTLRHRDYVQMAEDYARSVALLRSLPDVDPERVGVYAESEGGWIAPVMAANDPTIEFVVLVSAPVVPPRQQAAFAADNYLRATGVPHGVFRAIPRAVGMAIPGGGFEYIDFDVTSYQRRMTQPVLMVYGTGDSSMPIVQGAMQVIRDAAIAGSSDVTVRYYEQATHGIRVGGEIVPAFLRDMAGWVVGLPETAGAAPKVAGDQPTQTFLAMPVPEPRWLHNGDVVAVTLIASCLVVLVAGLVAPVARGAEALSARRRGAPDPASGAGDRPPPLVHRYAPGVARWAGALGIGVVVTVVGFVWYILAIARLALDYTSNGWVVTGAWIGVRALGILVVAAAVLLFRSIRRNRARGVPVAPGAARGIALVVMIAASAVLLVVLAYWGVYQLGI</sequence>
<comment type="caution">
    <text evidence="3">The sequence shown here is derived from an EMBL/GenBank/DDBJ whole genome shotgun (WGS) entry which is preliminary data.</text>
</comment>
<keyword evidence="1" id="KW-1133">Transmembrane helix</keyword>
<feature type="domain" description="BAAT/Acyl-CoA thioester hydrolase C-terminal" evidence="2">
    <location>
        <begin position="155"/>
        <end position="307"/>
    </location>
</feature>
<dbReference type="RefSeq" id="WP_146806071.1">
    <property type="nucleotide sequence ID" value="NZ_BJUA01000006.1"/>
</dbReference>
<evidence type="ECO:0000259" key="2">
    <source>
        <dbReference type="Pfam" id="PF08840"/>
    </source>
</evidence>
<dbReference type="Proteomes" id="UP000321386">
    <property type="component" value="Unassembled WGS sequence"/>
</dbReference>
<dbReference type="Gene3D" id="3.40.50.1820">
    <property type="entry name" value="alpha/beta hydrolase"/>
    <property type="match status" value="1"/>
</dbReference>